<dbReference type="GeneTree" id="ENSGT00530000064017"/>
<sequence length="298" mass="34145">MLPLFVLQMMTVHSDYVVSMHIFKALWGICTNTTNKIDKNGASKFKVWTPSLLDIVAVFMNLGAPFHALFPLSHLQPDFTEQDIISRQHSNENHLEDHLVTPQREPIFTSLPEYNITNVVKFLLLCTSMYPEVYSDKELVLLISLGGRISLEQDMTPNKDFQCLLNNLLSNIREWNVQMFELCTILSNLSEHHHNLSYLVQLIPDGSTRGRQLRRHLSLVIISKLLNKEGICMPKDPDMKIAQLGQFMYQMKPSSLLKTLEANVQSEQQAPQKEQTMPTEPDQQVIPQIGWLYLSLGI</sequence>
<protein>
    <submittedName>
        <fullName evidence="3">Protein FAM178A-like</fullName>
    </submittedName>
</protein>
<reference evidence="4" key="1">
    <citation type="journal article" date="2006" name="Science">
        <title>Ancient noncoding elements conserved in the human genome.</title>
        <authorList>
            <person name="Venkatesh B."/>
            <person name="Kirkness E.F."/>
            <person name="Loh Y.H."/>
            <person name="Halpern A.L."/>
            <person name="Lee A.P."/>
            <person name="Johnson J."/>
            <person name="Dandona N."/>
            <person name="Viswanathan L.D."/>
            <person name="Tay A."/>
            <person name="Venter J.C."/>
            <person name="Strausberg R.L."/>
            <person name="Brenner S."/>
        </authorList>
    </citation>
    <scope>NUCLEOTIDE SEQUENCE [LARGE SCALE GENOMIC DNA]</scope>
</reference>
<evidence type="ECO:0000259" key="2">
    <source>
        <dbReference type="Pfam" id="PF14816"/>
    </source>
</evidence>
<reference evidence="4" key="2">
    <citation type="journal article" date="2007" name="PLoS Biol.">
        <title>Survey sequencing and comparative analysis of the elephant shark (Callorhinchus milii) genome.</title>
        <authorList>
            <person name="Venkatesh B."/>
            <person name="Kirkness E.F."/>
            <person name="Loh Y.H."/>
            <person name="Halpern A.L."/>
            <person name="Lee A.P."/>
            <person name="Johnson J."/>
            <person name="Dandona N."/>
            <person name="Viswanathan L.D."/>
            <person name="Tay A."/>
            <person name="Venter J.C."/>
            <person name="Strausberg R.L."/>
            <person name="Brenner S."/>
        </authorList>
    </citation>
    <scope>NUCLEOTIDE SEQUENCE [LARGE SCALE GENOMIC DNA]</scope>
</reference>
<comment type="similarity">
    <text evidence="1">Belongs to the FAM178 family.</text>
</comment>
<dbReference type="STRING" id="7868.ENSCMIP00000000232"/>
<organism evidence="3 4">
    <name type="scientific">Callorhinchus milii</name>
    <name type="common">Ghost shark</name>
    <dbReference type="NCBI Taxonomy" id="7868"/>
    <lineage>
        <taxon>Eukaryota</taxon>
        <taxon>Metazoa</taxon>
        <taxon>Chordata</taxon>
        <taxon>Craniata</taxon>
        <taxon>Vertebrata</taxon>
        <taxon>Chondrichthyes</taxon>
        <taxon>Holocephali</taxon>
        <taxon>Chimaeriformes</taxon>
        <taxon>Callorhinchidae</taxon>
        <taxon>Callorhinchus</taxon>
    </lineage>
</organism>
<dbReference type="InParanoid" id="A0A4W3GBW4"/>
<reference evidence="3" key="5">
    <citation type="submission" date="2025-09" db="UniProtKB">
        <authorList>
            <consortium name="Ensembl"/>
        </authorList>
    </citation>
    <scope>IDENTIFICATION</scope>
</reference>
<evidence type="ECO:0000256" key="1">
    <source>
        <dbReference type="ARBA" id="ARBA00010311"/>
    </source>
</evidence>
<dbReference type="OMA" id="LWEISAY"/>
<dbReference type="InterPro" id="IPR044276">
    <property type="entry name" value="CANIN_dom"/>
</dbReference>
<dbReference type="AlphaFoldDB" id="A0A4W3GBW4"/>
<reference evidence="3" key="4">
    <citation type="submission" date="2025-08" db="UniProtKB">
        <authorList>
            <consortium name="Ensembl"/>
        </authorList>
    </citation>
    <scope>IDENTIFICATION</scope>
</reference>
<dbReference type="InterPro" id="IPR026161">
    <property type="entry name" value="FAM178"/>
</dbReference>
<dbReference type="PANTHER" id="PTHR16046:SF9">
    <property type="entry name" value="SMC5-SMC6 COMPLEX LOCALIZATION FACTOR PROTEIN 2"/>
    <property type="match status" value="1"/>
</dbReference>
<evidence type="ECO:0000313" key="4">
    <source>
        <dbReference type="Proteomes" id="UP000314986"/>
    </source>
</evidence>
<proteinExistence type="inferred from homology"/>
<evidence type="ECO:0000313" key="3">
    <source>
        <dbReference type="Ensembl" id="ENSCMIP00000000232.1"/>
    </source>
</evidence>
<dbReference type="Pfam" id="PF14816">
    <property type="entry name" value="CANIN"/>
    <property type="match status" value="1"/>
</dbReference>
<dbReference type="Proteomes" id="UP000314986">
    <property type="component" value="Unassembled WGS sequence"/>
</dbReference>
<name>A0A4W3GBW4_CALMI</name>
<accession>A0A4W3GBW4</accession>
<dbReference type="Ensembl" id="ENSCMIT00000000264.1">
    <property type="protein sequence ID" value="ENSCMIP00000000232.1"/>
    <property type="gene ID" value="ENSCMIG00000000177.1"/>
</dbReference>
<reference evidence="4" key="3">
    <citation type="journal article" date="2014" name="Nature">
        <title>Elephant shark genome provides unique insights into gnathostome evolution.</title>
        <authorList>
            <consortium name="International Elephant Shark Genome Sequencing Consortium"/>
            <person name="Venkatesh B."/>
            <person name="Lee A.P."/>
            <person name="Ravi V."/>
            <person name="Maurya A.K."/>
            <person name="Lian M.M."/>
            <person name="Swann J.B."/>
            <person name="Ohta Y."/>
            <person name="Flajnik M.F."/>
            <person name="Sutoh Y."/>
            <person name="Kasahara M."/>
            <person name="Hoon S."/>
            <person name="Gangu V."/>
            <person name="Roy S.W."/>
            <person name="Irimia M."/>
            <person name="Korzh V."/>
            <person name="Kondrychyn I."/>
            <person name="Lim Z.W."/>
            <person name="Tay B.H."/>
            <person name="Tohari S."/>
            <person name="Kong K.W."/>
            <person name="Ho S."/>
            <person name="Lorente-Galdos B."/>
            <person name="Quilez J."/>
            <person name="Marques-Bonet T."/>
            <person name="Raney B.J."/>
            <person name="Ingham P.W."/>
            <person name="Tay A."/>
            <person name="Hillier L.W."/>
            <person name="Minx P."/>
            <person name="Boehm T."/>
            <person name="Wilson R.K."/>
            <person name="Brenner S."/>
            <person name="Warren W.C."/>
        </authorList>
    </citation>
    <scope>NUCLEOTIDE SEQUENCE [LARGE SCALE GENOMIC DNA]</scope>
</reference>
<feature type="domain" description="Coiled-coil SMC6 And NSE5 INteracting (CANIN)" evidence="2">
    <location>
        <begin position="5"/>
        <end position="229"/>
    </location>
</feature>
<keyword evidence="4" id="KW-1185">Reference proteome</keyword>
<dbReference type="PANTHER" id="PTHR16046">
    <property type="entry name" value="SMC5-SMC6 COMPLEX LOCALIZATION FACTOR 2"/>
    <property type="match status" value="1"/>
</dbReference>